<dbReference type="AlphaFoldDB" id="A0A646KLJ9"/>
<dbReference type="EMBL" id="VCLA01000157">
    <property type="protein sequence ID" value="MQT02821.1"/>
    <property type="molecule type" value="Genomic_DNA"/>
</dbReference>
<name>A0A646KLJ9_STRJU</name>
<evidence type="ECO:0000313" key="2">
    <source>
        <dbReference type="Proteomes" id="UP000419138"/>
    </source>
</evidence>
<organism evidence="1 2">
    <name type="scientific">Streptomyces jumonjinensis</name>
    <dbReference type="NCBI Taxonomy" id="1945"/>
    <lineage>
        <taxon>Bacteria</taxon>
        <taxon>Bacillati</taxon>
        <taxon>Actinomycetota</taxon>
        <taxon>Actinomycetes</taxon>
        <taxon>Kitasatosporales</taxon>
        <taxon>Streptomycetaceae</taxon>
        <taxon>Streptomyces</taxon>
    </lineage>
</organism>
<reference evidence="1 2" key="1">
    <citation type="submission" date="2019-05" db="EMBL/GenBank/DDBJ databases">
        <title>Comparative genomics and metabolomics analyses of clavulanic acid producing Streptomyces species provides insight into specialized metabolism and evolution of beta-lactam biosynthetic gene clusters.</title>
        <authorList>
            <person name="Moore M.A."/>
            <person name="Cruz-Morales P."/>
            <person name="Barona Gomez F."/>
            <person name="Kapil T."/>
        </authorList>
    </citation>
    <scope>NUCLEOTIDE SEQUENCE [LARGE SCALE GENOMIC DNA]</scope>
    <source>
        <strain evidence="1 2">NRRL 5741</strain>
    </source>
</reference>
<keyword evidence="2" id="KW-1185">Reference proteome</keyword>
<sequence length="64" mass="6679">MRSLDEFSAALGSVIAGAAQQAVTNTQARAVVQAAATGGEDAVRTMTENMSTADLQRLKAQLER</sequence>
<comment type="caution">
    <text evidence="1">The sequence shown here is derived from an EMBL/GenBank/DDBJ whole genome shotgun (WGS) entry which is preliminary data.</text>
</comment>
<dbReference type="RefSeq" id="WP_153524395.1">
    <property type="nucleotide sequence ID" value="NZ_JBEPDZ010000038.1"/>
</dbReference>
<dbReference type="Proteomes" id="UP000419138">
    <property type="component" value="Unassembled WGS sequence"/>
</dbReference>
<evidence type="ECO:0000313" key="1">
    <source>
        <dbReference type="EMBL" id="MQT02821.1"/>
    </source>
</evidence>
<accession>A0A646KLJ9</accession>
<protein>
    <submittedName>
        <fullName evidence="1">Uncharacterized protein</fullName>
    </submittedName>
</protein>
<proteinExistence type="predicted"/>
<gene>
    <name evidence="1" type="ORF">FF041_22300</name>
</gene>